<gene>
    <name evidence="3" type="ORF">HRG_10978</name>
</gene>
<feature type="signal peptide" evidence="2">
    <location>
        <begin position="1"/>
        <end position="21"/>
    </location>
</feature>
<sequence>MKVAAVQLLITSAAVLTTALGSNQVPQKQQQQQQNENVQGQGQQQYEKGQDKGKKQQDGQQRQQQQQGACNIGALVTTVTVGCGQCATDNGTTVTHTVTQAAAKMKVTQAPMKGAKKPQGQGKESRVKGEQSQERSGANKNQQAEILIITRTVVKTKTVNGQCAGAQQAPAPTIIINEGCNSGERGGKSVEQAGQKESPQVPATPNLDGNGVGVKLVPLPKPAQSQVSESKPSEQPKPAQSQVSESKPSEQPKPAQSQVSESKPSEQPKPEQPSADPAKAAPAKAAPAMAAPAMDGAKAPEPEQSNPAAPAIDVSGLRLSSAVNLGSLQPGQ</sequence>
<feature type="compositionally biased region" description="Low complexity" evidence="1">
    <location>
        <begin position="24"/>
        <end position="47"/>
    </location>
</feature>
<organism evidence="3 4">
    <name type="scientific">Hirsutella rhossiliensis</name>
    <dbReference type="NCBI Taxonomy" id="111463"/>
    <lineage>
        <taxon>Eukaryota</taxon>
        <taxon>Fungi</taxon>
        <taxon>Dikarya</taxon>
        <taxon>Ascomycota</taxon>
        <taxon>Pezizomycotina</taxon>
        <taxon>Sordariomycetes</taxon>
        <taxon>Hypocreomycetidae</taxon>
        <taxon>Hypocreales</taxon>
        <taxon>Ophiocordycipitaceae</taxon>
        <taxon>Hirsutella</taxon>
    </lineage>
</organism>
<evidence type="ECO:0000313" key="3">
    <source>
        <dbReference type="EMBL" id="KAH0957885.1"/>
    </source>
</evidence>
<comment type="caution">
    <text evidence="3">The sequence shown here is derived from an EMBL/GenBank/DDBJ whole genome shotgun (WGS) entry which is preliminary data.</text>
</comment>
<feature type="region of interest" description="Disordered" evidence="1">
    <location>
        <begin position="105"/>
        <end position="143"/>
    </location>
</feature>
<dbReference type="RefSeq" id="XP_044715399.1">
    <property type="nucleotide sequence ID" value="XM_044869448.1"/>
</dbReference>
<feature type="region of interest" description="Disordered" evidence="1">
    <location>
        <begin position="23"/>
        <end position="61"/>
    </location>
</feature>
<dbReference type="GeneID" id="68360106"/>
<evidence type="ECO:0000256" key="2">
    <source>
        <dbReference type="SAM" id="SignalP"/>
    </source>
</evidence>
<dbReference type="Proteomes" id="UP000824596">
    <property type="component" value="Unassembled WGS sequence"/>
</dbReference>
<proteinExistence type="predicted"/>
<feature type="region of interest" description="Disordered" evidence="1">
    <location>
        <begin position="177"/>
        <end position="313"/>
    </location>
</feature>
<feature type="chain" id="PRO_5040272488" evidence="2">
    <location>
        <begin position="22"/>
        <end position="332"/>
    </location>
</feature>
<dbReference type="AlphaFoldDB" id="A0A9P8MMN8"/>
<feature type="compositionally biased region" description="Basic and acidic residues" evidence="1">
    <location>
        <begin position="48"/>
        <end position="57"/>
    </location>
</feature>
<dbReference type="EMBL" id="JAIZPD010000018">
    <property type="protein sequence ID" value="KAH0957885.1"/>
    <property type="molecule type" value="Genomic_DNA"/>
</dbReference>
<feature type="compositionally biased region" description="Low complexity" evidence="1">
    <location>
        <begin position="275"/>
        <end position="299"/>
    </location>
</feature>
<reference evidence="3" key="1">
    <citation type="submission" date="2021-09" db="EMBL/GenBank/DDBJ databases">
        <title>A high-quality genome of the endoparasitic fungus Hirsutella rhossiliensis with a comparison of Hirsutella genomes reveals transposable elements contributing to genome size variation.</title>
        <authorList>
            <person name="Lin R."/>
            <person name="Jiao Y."/>
            <person name="Sun X."/>
            <person name="Ling J."/>
            <person name="Xie B."/>
            <person name="Cheng X."/>
        </authorList>
    </citation>
    <scope>NUCLEOTIDE SEQUENCE</scope>
    <source>
        <strain evidence="3">HR02</strain>
    </source>
</reference>
<feature type="compositionally biased region" description="Polar residues" evidence="1">
    <location>
        <begin position="134"/>
        <end position="143"/>
    </location>
</feature>
<evidence type="ECO:0000313" key="4">
    <source>
        <dbReference type="Proteomes" id="UP000824596"/>
    </source>
</evidence>
<name>A0A9P8MMN8_9HYPO</name>
<feature type="compositionally biased region" description="Basic and acidic residues" evidence="1">
    <location>
        <begin position="123"/>
        <end position="133"/>
    </location>
</feature>
<keyword evidence="4" id="KW-1185">Reference proteome</keyword>
<protein>
    <submittedName>
        <fullName evidence="3">Uncharacterized protein</fullName>
    </submittedName>
</protein>
<accession>A0A9P8MMN8</accession>
<evidence type="ECO:0000256" key="1">
    <source>
        <dbReference type="SAM" id="MobiDB-lite"/>
    </source>
</evidence>
<keyword evidence="2" id="KW-0732">Signal</keyword>